<dbReference type="Gene3D" id="3.40.50.1010">
    <property type="entry name" value="5'-nuclease"/>
    <property type="match status" value="1"/>
</dbReference>
<accession>A0ABS6J3Q5</accession>
<reference evidence="2 3" key="1">
    <citation type="submission" date="2021-06" db="EMBL/GenBank/DDBJ databases">
        <title>Rhodobacteraceae bacterium strain HSP-20.</title>
        <authorList>
            <person name="Chen W.-M."/>
        </authorList>
    </citation>
    <scope>NUCLEOTIDE SEQUENCE [LARGE SCALE GENOMIC DNA]</scope>
    <source>
        <strain evidence="2 3">HSP-20</strain>
    </source>
</reference>
<protein>
    <submittedName>
        <fullName evidence="2">PIN domain-containing protein</fullName>
    </submittedName>
</protein>
<dbReference type="Pfam" id="PF01850">
    <property type="entry name" value="PIN"/>
    <property type="match status" value="1"/>
</dbReference>
<gene>
    <name evidence="2" type="ORF">GU927_010050</name>
</gene>
<comment type="caution">
    <text evidence="2">The sequence shown here is derived from an EMBL/GenBank/DDBJ whole genome shotgun (WGS) entry which is preliminary data.</text>
</comment>
<sequence>MPAGGDFIDSNVILYLLDDGPKAGRAEAVLAAGGVISVQVLNEVLVNCVRKAGMGLDEAAEFLAGIRRLCRVVDLTVDVHDAGRAVAARYGLSIYDAMIVGAALIAGCGRVLSEDMQDGLVIEQVLRVVNPFKAV</sequence>
<proteinExistence type="predicted"/>
<dbReference type="InterPro" id="IPR002716">
    <property type="entry name" value="PIN_dom"/>
</dbReference>
<dbReference type="RefSeq" id="WP_161762437.1">
    <property type="nucleotide sequence ID" value="NZ_JAAATX020000006.1"/>
</dbReference>
<name>A0ABS6J3Q5_9RHOB</name>
<dbReference type="EMBL" id="JAAATX020000006">
    <property type="protein sequence ID" value="MBU9698185.1"/>
    <property type="molecule type" value="Genomic_DNA"/>
</dbReference>
<feature type="domain" description="PIN" evidence="1">
    <location>
        <begin position="7"/>
        <end position="115"/>
    </location>
</feature>
<dbReference type="InterPro" id="IPR029060">
    <property type="entry name" value="PIN-like_dom_sf"/>
</dbReference>
<keyword evidence="3" id="KW-1185">Reference proteome</keyword>
<evidence type="ECO:0000259" key="1">
    <source>
        <dbReference type="Pfam" id="PF01850"/>
    </source>
</evidence>
<dbReference type="CDD" id="cd18692">
    <property type="entry name" value="PIN_VapC-like"/>
    <property type="match status" value="1"/>
</dbReference>
<evidence type="ECO:0000313" key="3">
    <source>
        <dbReference type="Proteomes" id="UP000731907"/>
    </source>
</evidence>
<dbReference type="Proteomes" id="UP000731907">
    <property type="component" value="Unassembled WGS sequence"/>
</dbReference>
<evidence type="ECO:0000313" key="2">
    <source>
        <dbReference type="EMBL" id="MBU9698185.1"/>
    </source>
</evidence>
<dbReference type="SUPFAM" id="SSF88723">
    <property type="entry name" value="PIN domain-like"/>
    <property type="match status" value="1"/>
</dbReference>
<organism evidence="2 3">
    <name type="scientific">Paragemmobacter amnigenus</name>
    <dbReference type="NCBI Taxonomy" id="2852097"/>
    <lineage>
        <taxon>Bacteria</taxon>
        <taxon>Pseudomonadati</taxon>
        <taxon>Pseudomonadota</taxon>
        <taxon>Alphaproteobacteria</taxon>
        <taxon>Rhodobacterales</taxon>
        <taxon>Paracoccaceae</taxon>
        <taxon>Paragemmobacter</taxon>
    </lineage>
</organism>